<dbReference type="AlphaFoldDB" id="O53075"/>
<geneLocation type="plasmid" evidence="1">
    <name>pPF107-3</name>
</geneLocation>
<reference evidence="1" key="1">
    <citation type="journal article" date="1998" name="FEMS Microbiol. Lett.">
        <title>Nucleotide sequence and analysis of the new chromosomal abortive infection gene abiN of Lactococcus lactis subsp. cremoris S114.</title>
        <authorList>
            <person name="Prevots F."/>
            <person name="Tolou S."/>
            <person name="Delpech B."/>
            <person name="Kaghad M."/>
            <person name="Daloyau M."/>
        </authorList>
    </citation>
    <scope>NUCLEOTIDE SEQUENCE</scope>
    <source>
        <strain evidence="1">S96</strain>
        <plasmid evidence="1">pPF107-3</plasmid>
    </source>
</reference>
<keyword evidence="1" id="KW-0614">Plasmid</keyword>
<gene>
    <name evidence="1" type="primary">ORF3</name>
</gene>
<evidence type="ECO:0000313" key="1">
    <source>
        <dbReference type="EMBL" id="CAA73219.1"/>
    </source>
</evidence>
<name>O53075_9LACT</name>
<dbReference type="EMBL" id="Y12675">
    <property type="protein sequence ID" value="CAA73219.1"/>
    <property type="molecule type" value="Genomic_DNA"/>
</dbReference>
<protein>
    <submittedName>
        <fullName evidence="1">Uncharacterized protein</fullName>
    </submittedName>
</protein>
<organism evidence="1">
    <name type="scientific">Lactococcus lactis</name>
    <dbReference type="NCBI Taxonomy" id="1358"/>
    <lineage>
        <taxon>Bacteria</taxon>
        <taxon>Bacillati</taxon>
        <taxon>Bacillota</taxon>
        <taxon>Bacilli</taxon>
        <taxon>Lactobacillales</taxon>
        <taxon>Streptococcaceae</taxon>
        <taxon>Lactococcus</taxon>
    </lineage>
</organism>
<proteinExistence type="predicted"/>
<sequence>MSWYLCASKIEPVSIHNALEAFMISGATEVYVLPFFEYIAAAPPHPFGYLSFISALASSKSFCSIFIFSP</sequence>
<accession>O53075</accession>